<proteinExistence type="predicted"/>
<dbReference type="EMBL" id="CCYD01000653">
    <property type="protein sequence ID" value="CEG43237.1"/>
    <property type="molecule type" value="Genomic_DNA"/>
</dbReference>
<feature type="region of interest" description="Disordered" evidence="1">
    <location>
        <begin position="1"/>
        <end position="33"/>
    </location>
</feature>
<dbReference type="OMA" id="PRQEMYM"/>
<sequence>MNTQSSQWSVPKVSRLWSAKGDENCSPPRSDDYKDWSLMQLKREITKRQLKTNPRRRNKDAFVRVLLANDLDQSQTPRVSQNQTQQTLEESAIFVPSSELHGIYDGDQAPQQEQKDVYATQQQSQQNIYRSSGGQQQLQQDVYGTNVLQQPQPQHSELYNGQQQRQNLYMEHSHQQDVYTNAGEQSQTFISNEMNSKMLQPASLTPLAQTPTQSSVEVTVVSTNPDAEKKSSEKYMTFKRQRIEQTEHRKEESENAQNAKLDMGKTTLFSHQGNKGSTEYLRRKLSIQAAHVEIKSRRLDIEIKREQRKSELHAVQLALAKEQLQQAKLSSQKMKSEWVVEQLIHKKRLNDAGISQEDSAALGMYLS</sequence>
<name>A0A0P1APP2_PLAHL</name>
<accession>A0A0P1APP2</accession>
<organism evidence="2 3">
    <name type="scientific">Plasmopara halstedii</name>
    <name type="common">Downy mildew of sunflower</name>
    <dbReference type="NCBI Taxonomy" id="4781"/>
    <lineage>
        <taxon>Eukaryota</taxon>
        <taxon>Sar</taxon>
        <taxon>Stramenopiles</taxon>
        <taxon>Oomycota</taxon>
        <taxon>Peronosporomycetes</taxon>
        <taxon>Peronosporales</taxon>
        <taxon>Peronosporaceae</taxon>
        <taxon>Plasmopara</taxon>
    </lineage>
</organism>
<dbReference type="OrthoDB" id="126057at2759"/>
<dbReference type="RefSeq" id="XP_024579606.1">
    <property type="nucleotide sequence ID" value="XM_024729206.1"/>
</dbReference>
<dbReference type="AlphaFoldDB" id="A0A0P1APP2"/>
<dbReference type="Proteomes" id="UP000054928">
    <property type="component" value="Unassembled WGS sequence"/>
</dbReference>
<evidence type="ECO:0000313" key="2">
    <source>
        <dbReference type="EMBL" id="CEG43237.1"/>
    </source>
</evidence>
<keyword evidence="3" id="KW-1185">Reference proteome</keyword>
<reference evidence="3" key="1">
    <citation type="submission" date="2014-09" db="EMBL/GenBank/DDBJ databases">
        <authorList>
            <person name="Sharma Rahul"/>
            <person name="Thines Marco"/>
        </authorList>
    </citation>
    <scope>NUCLEOTIDE SEQUENCE [LARGE SCALE GENOMIC DNA]</scope>
</reference>
<dbReference type="GeneID" id="36408503"/>
<protein>
    <submittedName>
        <fullName evidence="2">Uncharacterized protein</fullName>
    </submittedName>
</protein>
<evidence type="ECO:0000256" key="1">
    <source>
        <dbReference type="SAM" id="MobiDB-lite"/>
    </source>
</evidence>
<evidence type="ECO:0000313" key="3">
    <source>
        <dbReference type="Proteomes" id="UP000054928"/>
    </source>
</evidence>